<evidence type="ECO:0000313" key="2">
    <source>
        <dbReference type="Proteomes" id="UP001057402"/>
    </source>
</evidence>
<sequence length="557" mass="62705">MENEMGKTVDPHKQPWHSYRATCYIKLDNHAKREVAVIYREGSPNPDRINSPQSTTPSSELGMGKILDSLKRSMRVDDGTAQIVSIDYYVAPPVPEVDVCYSSFHGEKVNEVPVIRIYGSTPGGKKMCLHVHQVFPYLYVPCSDIPLDGDLKGDGYTHAVSLALEKALKLKAKAGVKQQHVDGCNLVRARRFMVITCQKSFSYNPHDIRRAAKLLLVDYNLYGMGHIHLLKIKFRLPLPDTFSLEKLNECIVQEDKVHAVHWQTPPAQTSTVVTGAGDQMGGSPGDSYSLTQEFIQGVQRQSTCELEGDAVVFDLRDELQQISLEQVMSLIMQLFWSLQSVELMKEAIDFLKGIFDLFDGDADGALRPVDIEDLNSTAPECPWNEAPYKDVAETTVLAGLSLDGFLSQRSLMTLLDLAKSLENIEYIEYPVDPSSAVRSSKKRRITRKKQRPFSDPYTSTTEERYAVNMVEQTVGGKRTLVYPRFIRLELEVCWLTKKHSLLATSPFLSLIAWTSLHGKGLLICLSKWPAMIHFRWLYKTLPGSARIWELSAPYLSA</sequence>
<accession>A0ACB9LIG4</accession>
<organism evidence="1 2">
    <name type="scientific">Melastoma candidum</name>
    <dbReference type="NCBI Taxonomy" id="119954"/>
    <lineage>
        <taxon>Eukaryota</taxon>
        <taxon>Viridiplantae</taxon>
        <taxon>Streptophyta</taxon>
        <taxon>Embryophyta</taxon>
        <taxon>Tracheophyta</taxon>
        <taxon>Spermatophyta</taxon>
        <taxon>Magnoliopsida</taxon>
        <taxon>eudicotyledons</taxon>
        <taxon>Gunneridae</taxon>
        <taxon>Pentapetalae</taxon>
        <taxon>rosids</taxon>
        <taxon>malvids</taxon>
        <taxon>Myrtales</taxon>
        <taxon>Melastomataceae</taxon>
        <taxon>Melastomatoideae</taxon>
        <taxon>Melastomateae</taxon>
        <taxon>Melastoma</taxon>
    </lineage>
</organism>
<reference evidence="2" key="1">
    <citation type="journal article" date="2023" name="Front. Plant Sci.">
        <title>Chromosomal-level genome assembly of Melastoma candidum provides insights into trichome evolution.</title>
        <authorList>
            <person name="Zhong Y."/>
            <person name="Wu W."/>
            <person name="Sun C."/>
            <person name="Zou P."/>
            <person name="Liu Y."/>
            <person name="Dai S."/>
            <person name="Zhou R."/>
        </authorList>
    </citation>
    <scope>NUCLEOTIDE SEQUENCE [LARGE SCALE GENOMIC DNA]</scope>
</reference>
<gene>
    <name evidence="1" type="ORF">MLD38_036033</name>
</gene>
<comment type="caution">
    <text evidence="1">The sequence shown here is derived from an EMBL/GenBank/DDBJ whole genome shotgun (WGS) entry which is preliminary data.</text>
</comment>
<dbReference type="EMBL" id="CM042890">
    <property type="protein sequence ID" value="KAI4311109.1"/>
    <property type="molecule type" value="Genomic_DNA"/>
</dbReference>
<evidence type="ECO:0000313" key="1">
    <source>
        <dbReference type="EMBL" id="KAI4311109.1"/>
    </source>
</evidence>
<name>A0ACB9LIG4_9MYRT</name>
<protein>
    <submittedName>
        <fullName evidence="1">Uncharacterized protein</fullName>
    </submittedName>
</protein>
<proteinExistence type="predicted"/>
<keyword evidence="2" id="KW-1185">Reference proteome</keyword>
<dbReference type="Proteomes" id="UP001057402">
    <property type="component" value="Chromosome 11"/>
</dbReference>